<accession>A0AAD6YZK9</accession>
<protein>
    <submittedName>
        <fullName evidence="2">Uncharacterized protein</fullName>
    </submittedName>
</protein>
<comment type="caution">
    <text evidence="2">The sequence shown here is derived from an EMBL/GenBank/DDBJ whole genome shotgun (WGS) entry which is preliminary data.</text>
</comment>
<feature type="compositionally biased region" description="Basic and acidic residues" evidence="1">
    <location>
        <begin position="196"/>
        <end position="211"/>
    </location>
</feature>
<evidence type="ECO:0000256" key="1">
    <source>
        <dbReference type="SAM" id="MobiDB-lite"/>
    </source>
</evidence>
<sequence length="380" mass="42489">MFSSKELVAPPTINSAQFADGTLPDDWVFEGFNKFGRAMKCLFHTDVDCWWTRGIEKEPRVGLEVTARPTRGSCPKLRAFLGAPKYLDCNSKYLIRFPFLRPKLFLGFFANCNVSAGVGESLVNLVNILHANRFYPQFMVPVFAMRKGAAAGAPITELARLRARDAEARSEPLVPTVTDECSSGKKTDLASADGFRIADSESESERERGDDSIASGCRLRTNQYMEQDMPSLRSGITSQPLTSPFHLRQSQLHYALPGILSECGAELNVQQDKKAHRNVSPRIATPLRLAQMRGLTDVGLSTDRYTGPRKIINNPSPRNALSVYEHRSEEQLNLGQHILEAREDWIEDSLAAYSEAVPEVMREHWSLKEDSVRPMAQKTV</sequence>
<dbReference type="Proteomes" id="UP001218218">
    <property type="component" value="Unassembled WGS sequence"/>
</dbReference>
<name>A0AAD6YZK9_9AGAR</name>
<keyword evidence="3" id="KW-1185">Reference proteome</keyword>
<organism evidence="2 3">
    <name type="scientific">Mycena albidolilacea</name>
    <dbReference type="NCBI Taxonomy" id="1033008"/>
    <lineage>
        <taxon>Eukaryota</taxon>
        <taxon>Fungi</taxon>
        <taxon>Dikarya</taxon>
        <taxon>Basidiomycota</taxon>
        <taxon>Agaricomycotina</taxon>
        <taxon>Agaricomycetes</taxon>
        <taxon>Agaricomycetidae</taxon>
        <taxon>Agaricales</taxon>
        <taxon>Marasmiineae</taxon>
        <taxon>Mycenaceae</taxon>
        <taxon>Mycena</taxon>
    </lineage>
</organism>
<feature type="region of interest" description="Disordered" evidence="1">
    <location>
        <begin position="192"/>
        <end position="217"/>
    </location>
</feature>
<reference evidence="2" key="1">
    <citation type="submission" date="2023-03" db="EMBL/GenBank/DDBJ databases">
        <title>Massive genome expansion in bonnet fungi (Mycena s.s.) driven by repeated elements and novel gene families across ecological guilds.</title>
        <authorList>
            <consortium name="Lawrence Berkeley National Laboratory"/>
            <person name="Harder C.B."/>
            <person name="Miyauchi S."/>
            <person name="Viragh M."/>
            <person name="Kuo A."/>
            <person name="Thoen E."/>
            <person name="Andreopoulos B."/>
            <person name="Lu D."/>
            <person name="Skrede I."/>
            <person name="Drula E."/>
            <person name="Henrissat B."/>
            <person name="Morin E."/>
            <person name="Kohler A."/>
            <person name="Barry K."/>
            <person name="LaButti K."/>
            <person name="Morin E."/>
            <person name="Salamov A."/>
            <person name="Lipzen A."/>
            <person name="Mereny Z."/>
            <person name="Hegedus B."/>
            <person name="Baldrian P."/>
            <person name="Stursova M."/>
            <person name="Weitz H."/>
            <person name="Taylor A."/>
            <person name="Grigoriev I.V."/>
            <person name="Nagy L.G."/>
            <person name="Martin F."/>
            <person name="Kauserud H."/>
        </authorList>
    </citation>
    <scope>NUCLEOTIDE SEQUENCE</scope>
    <source>
        <strain evidence="2">CBHHK002</strain>
    </source>
</reference>
<dbReference type="AlphaFoldDB" id="A0AAD6YZK9"/>
<evidence type="ECO:0000313" key="3">
    <source>
        <dbReference type="Proteomes" id="UP001218218"/>
    </source>
</evidence>
<gene>
    <name evidence="2" type="ORF">DFH08DRAFT_945718</name>
</gene>
<proteinExistence type="predicted"/>
<evidence type="ECO:0000313" key="2">
    <source>
        <dbReference type="EMBL" id="KAJ7302396.1"/>
    </source>
</evidence>
<dbReference type="EMBL" id="JARIHO010000117">
    <property type="protein sequence ID" value="KAJ7302396.1"/>
    <property type="molecule type" value="Genomic_DNA"/>
</dbReference>